<evidence type="ECO:0000259" key="11">
    <source>
        <dbReference type="PROSITE" id="PS51141"/>
    </source>
</evidence>
<dbReference type="InterPro" id="IPR036893">
    <property type="entry name" value="SBP_sf"/>
</dbReference>
<feature type="domain" description="SBP-type" evidence="11">
    <location>
        <begin position="123"/>
        <end position="200"/>
    </location>
</feature>
<evidence type="ECO:0000256" key="2">
    <source>
        <dbReference type="ARBA" id="ARBA00022723"/>
    </source>
</evidence>
<sequence length="374" mass="41752">MENGGNGFNNGGRGQFGNNTNLSWGFWDVGMSRFDWTNPFSEDATTATPVPHQVDNAHPYQYPTLYAGVSHAHPDPHLTCLKLGKRDYFEDGFHHLATFPLGKRGKPYGLIGRGPSSSAVVSVPRCQVEGCHAQLLNAKDYHRRHKVCEMHSKAPKVVVLGLEQRFCQQCSRFHVVSEFDDSKRSCRRRLAGHNERRRKSSNESSINKNPSRENKSIDGRLSCSLSSSEGLALSLLSSRSSSWVSSGDISLRSSAALRELIAENRAATFARQLFIDHDWHHHTMEELGSAQPGLFPHIPHQQHMSTEQPEWDRFHESGAHLTLDLMQAPSSPFGFLSGRSKTKEDEDECGLIWYSGSVLEATRHLVEASTPLPV</sequence>
<evidence type="ECO:0000256" key="5">
    <source>
        <dbReference type="ARBA" id="ARBA00023015"/>
    </source>
</evidence>
<evidence type="ECO:0000256" key="4">
    <source>
        <dbReference type="ARBA" id="ARBA00022833"/>
    </source>
</evidence>
<keyword evidence="2" id="KW-0479">Metal-binding</keyword>
<feature type="compositionally biased region" description="Basic residues" evidence="10">
    <location>
        <begin position="190"/>
        <end position="199"/>
    </location>
</feature>
<comment type="caution">
    <text evidence="12">The sequence shown here is derived from an EMBL/GenBank/DDBJ whole genome shotgun (WGS) entry which is preliminary data.</text>
</comment>
<accession>A0A9Q0H0F6</accession>
<organism evidence="12 13">
    <name type="scientific">Protea cynaroides</name>
    <dbReference type="NCBI Taxonomy" id="273540"/>
    <lineage>
        <taxon>Eukaryota</taxon>
        <taxon>Viridiplantae</taxon>
        <taxon>Streptophyta</taxon>
        <taxon>Embryophyta</taxon>
        <taxon>Tracheophyta</taxon>
        <taxon>Spermatophyta</taxon>
        <taxon>Magnoliopsida</taxon>
        <taxon>Proteales</taxon>
        <taxon>Proteaceae</taxon>
        <taxon>Protea</taxon>
    </lineage>
</organism>
<evidence type="ECO:0000256" key="1">
    <source>
        <dbReference type="ARBA" id="ARBA00004123"/>
    </source>
</evidence>
<evidence type="ECO:0000256" key="6">
    <source>
        <dbReference type="ARBA" id="ARBA00023125"/>
    </source>
</evidence>
<keyword evidence="4" id="KW-0862">Zinc</keyword>
<dbReference type="SUPFAM" id="SSF103612">
    <property type="entry name" value="SBT domain"/>
    <property type="match status" value="1"/>
</dbReference>
<dbReference type="PANTHER" id="PTHR31251:SF180">
    <property type="entry name" value="SBP-TYPE DOMAIN-CONTAINING PROTEIN"/>
    <property type="match status" value="1"/>
</dbReference>
<reference evidence="12" key="1">
    <citation type="journal article" date="2023" name="Plant J.">
        <title>The genome of the king protea, Protea cynaroides.</title>
        <authorList>
            <person name="Chang J."/>
            <person name="Duong T.A."/>
            <person name="Schoeman C."/>
            <person name="Ma X."/>
            <person name="Roodt D."/>
            <person name="Barker N."/>
            <person name="Li Z."/>
            <person name="Van de Peer Y."/>
            <person name="Mizrachi E."/>
        </authorList>
    </citation>
    <scope>NUCLEOTIDE SEQUENCE</scope>
    <source>
        <tissue evidence="12">Young leaves</tissue>
    </source>
</reference>
<dbReference type="InterPro" id="IPR004333">
    <property type="entry name" value="SBP_dom"/>
</dbReference>
<dbReference type="OrthoDB" id="514967at2759"/>
<dbReference type="PROSITE" id="PS51141">
    <property type="entry name" value="ZF_SBP"/>
    <property type="match status" value="1"/>
</dbReference>
<dbReference type="FunFam" id="4.10.1100.10:FF:000001">
    <property type="entry name" value="Squamosa promoter-binding-like protein 14"/>
    <property type="match status" value="1"/>
</dbReference>
<keyword evidence="7" id="KW-0804">Transcription</keyword>
<keyword evidence="13" id="KW-1185">Reference proteome</keyword>
<dbReference type="AlphaFoldDB" id="A0A9Q0H0F6"/>
<dbReference type="PANTHER" id="PTHR31251">
    <property type="entry name" value="SQUAMOSA PROMOTER-BINDING-LIKE PROTEIN 4"/>
    <property type="match status" value="1"/>
</dbReference>
<dbReference type="EMBL" id="JAMYWD010000011">
    <property type="protein sequence ID" value="KAJ4956940.1"/>
    <property type="molecule type" value="Genomic_DNA"/>
</dbReference>
<dbReference type="Proteomes" id="UP001141806">
    <property type="component" value="Unassembled WGS sequence"/>
</dbReference>
<evidence type="ECO:0000256" key="8">
    <source>
        <dbReference type="ARBA" id="ARBA00023242"/>
    </source>
</evidence>
<evidence type="ECO:0000256" key="3">
    <source>
        <dbReference type="ARBA" id="ARBA00022771"/>
    </source>
</evidence>
<evidence type="ECO:0000313" key="13">
    <source>
        <dbReference type="Proteomes" id="UP001141806"/>
    </source>
</evidence>
<proteinExistence type="predicted"/>
<keyword evidence="5" id="KW-0805">Transcription regulation</keyword>
<evidence type="ECO:0000256" key="10">
    <source>
        <dbReference type="SAM" id="MobiDB-lite"/>
    </source>
</evidence>
<dbReference type="InterPro" id="IPR044817">
    <property type="entry name" value="SBP-like"/>
</dbReference>
<keyword evidence="6" id="KW-0238">DNA-binding</keyword>
<evidence type="ECO:0000256" key="7">
    <source>
        <dbReference type="ARBA" id="ARBA00023163"/>
    </source>
</evidence>
<protein>
    <recommendedName>
        <fullName evidence="11">SBP-type domain-containing protein</fullName>
    </recommendedName>
</protein>
<dbReference type="GO" id="GO:0003677">
    <property type="term" value="F:DNA binding"/>
    <property type="evidence" value="ECO:0007669"/>
    <property type="project" value="UniProtKB-KW"/>
</dbReference>
<dbReference type="GO" id="GO:0005634">
    <property type="term" value="C:nucleus"/>
    <property type="evidence" value="ECO:0007669"/>
    <property type="project" value="UniProtKB-SubCell"/>
</dbReference>
<evidence type="ECO:0000256" key="9">
    <source>
        <dbReference type="PROSITE-ProRule" id="PRU00470"/>
    </source>
</evidence>
<gene>
    <name evidence="12" type="ORF">NE237_013723</name>
</gene>
<keyword evidence="8" id="KW-0539">Nucleus</keyword>
<comment type="subcellular location">
    <subcellularLocation>
        <location evidence="1">Nucleus</location>
    </subcellularLocation>
</comment>
<dbReference type="Pfam" id="PF03110">
    <property type="entry name" value="SBP"/>
    <property type="match status" value="1"/>
</dbReference>
<keyword evidence="3 9" id="KW-0863">Zinc-finger</keyword>
<feature type="region of interest" description="Disordered" evidence="10">
    <location>
        <begin position="190"/>
        <end position="220"/>
    </location>
</feature>
<evidence type="ECO:0000313" key="12">
    <source>
        <dbReference type="EMBL" id="KAJ4956940.1"/>
    </source>
</evidence>
<name>A0A9Q0H0F6_9MAGN</name>
<dbReference type="Gene3D" id="4.10.1100.10">
    <property type="entry name" value="Transcription factor, SBP-box domain"/>
    <property type="match status" value="1"/>
</dbReference>
<dbReference type="GO" id="GO:0008270">
    <property type="term" value="F:zinc ion binding"/>
    <property type="evidence" value="ECO:0007669"/>
    <property type="project" value="UniProtKB-KW"/>
</dbReference>